<feature type="region of interest" description="Disordered" evidence="1">
    <location>
        <begin position="230"/>
        <end position="249"/>
    </location>
</feature>
<feature type="region of interest" description="Disordered" evidence="1">
    <location>
        <begin position="366"/>
        <end position="428"/>
    </location>
</feature>
<feature type="compositionally biased region" description="Low complexity" evidence="1">
    <location>
        <begin position="91"/>
        <end position="103"/>
    </location>
</feature>
<organism evidence="2 3">
    <name type="scientific">Dermatophagoides farinae</name>
    <name type="common">American house dust mite</name>
    <dbReference type="NCBI Taxonomy" id="6954"/>
    <lineage>
        <taxon>Eukaryota</taxon>
        <taxon>Metazoa</taxon>
        <taxon>Ecdysozoa</taxon>
        <taxon>Arthropoda</taxon>
        <taxon>Chelicerata</taxon>
        <taxon>Arachnida</taxon>
        <taxon>Acari</taxon>
        <taxon>Acariformes</taxon>
        <taxon>Sarcoptiformes</taxon>
        <taxon>Astigmata</taxon>
        <taxon>Psoroptidia</taxon>
        <taxon>Analgoidea</taxon>
        <taxon>Pyroglyphidae</taxon>
        <taxon>Dermatophagoidinae</taxon>
        <taxon>Dermatophagoides</taxon>
    </lineage>
</organism>
<feature type="compositionally biased region" description="Low complexity" evidence="1">
    <location>
        <begin position="374"/>
        <end position="413"/>
    </location>
</feature>
<feature type="region of interest" description="Disordered" evidence="1">
    <location>
        <begin position="134"/>
        <end position="177"/>
    </location>
</feature>
<dbReference type="GO" id="GO:0031523">
    <property type="term" value="C:Myb complex"/>
    <property type="evidence" value="ECO:0007669"/>
    <property type="project" value="TreeGrafter"/>
</dbReference>
<reference evidence="2" key="1">
    <citation type="submission" date="2013-05" db="EMBL/GenBank/DDBJ databases">
        <authorList>
            <person name="Yim A.K.Y."/>
            <person name="Chan T.F."/>
            <person name="Ji K.M."/>
            <person name="Liu X.Y."/>
            <person name="Zhou J.W."/>
            <person name="Li R.Q."/>
            <person name="Yang K.Y."/>
            <person name="Li J."/>
            <person name="Li M."/>
            <person name="Law P.T.W."/>
            <person name="Wu Y.L."/>
            <person name="Cai Z.L."/>
            <person name="Qin H."/>
            <person name="Bao Y."/>
            <person name="Leung R.K.K."/>
            <person name="Ng P.K.S."/>
            <person name="Zou J."/>
            <person name="Zhong X.J."/>
            <person name="Ran P.X."/>
            <person name="Zhong N.S."/>
            <person name="Liu Z.G."/>
            <person name="Tsui S.K.W."/>
        </authorList>
    </citation>
    <scope>NUCLEOTIDE SEQUENCE</scope>
    <source>
        <strain evidence="2">Derf</strain>
        <tissue evidence="2">Whole organism</tissue>
    </source>
</reference>
<protein>
    <submittedName>
        <fullName evidence="2">Cell cycle</fullName>
    </submittedName>
</protein>
<evidence type="ECO:0000313" key="3">
    <source>
        <dbReference type="Proteomes" id="UP000790347"/>
    </source>
</evidence>
<comment type="caution">
    <text evidence="2">The sequence shown here is derived from an EMBL/GenBank/DDBJ whole genome shotgun (WGS) entry which is preliminary data.</text>
</comment>
<dbReference type="PANTHER" id="PTHR31336">
    <property type="entry name" value="LIN37 HOMOLOG"/>
    <property type="match status" value="1"/>
</dbReference>
<dbReference type="PANTHER" id="PTHR31336:SF3">
    <property type="entry name" value="PROTEIN LIN-37 HOMOLOG"/>
    <property type="match status" value="1"/>
</dbReference>
<dbReference type="Pfam" id="PF15306">
    <property type="entry name" value="LIN37"/>
    <property type="match status" value="1"/>
</dbReference>
<accession>A0A922HRR8</accession>
<feature type="compositionally biased region" description="Basic and acidic residues" evidence="1">
    <location>
        <begin position="154"/>
        <end position="173"/>
    </location>
</feature>
<feature type="compositionally biased region" description="Polar residues" evidence="1">
    <location>
        <begin position="134"/>
        <end position="148"/>
    </location>
</feature>
<dbReference type="EMBL" id="ASGP02000005">
    <property type="protein sequence ID" value="KAH9506466.1"/>
    <property type="molecule type" value="Genomic_DNA"/>
</dbReference>
<evidence type="ECO:0000313" key="2">
    <source>
        <dbReference type="EMBL" id="KAH9506466.1"/>
    </source>
</evidence>
<evidence type="ECO:0000256" key="1">
    <source>
        <dbReference type="SAM" id="MobiDB-lite"/>
    </source>
</evidence>
<feature type="region of interest" description="Disordered" evidence="1">
    <location>
        <begin position="1"/>
        <end position="32"/>
    </location>
</feature>
<dbReference type="GO" id="GO:0000122">
    <property type="term" value="P:negative regulation of transcription by RNA polymerase II"/>
    <property type="evidence" value="ECO:0007669"/>
    <property type="project" value="TreeGrafter"/>
</dbReference>
<reference evidence="2" key="2">
    <citation type="journal article" date="2022" name="Res Sq">
        <title>Comparative Genomics Reveals Insights into the Divergent Evolution of Astigmatic Mites and Household Pest Adaptations.</title>
        <authorList>
            <person name="Xiong Q."/>
            <person name="Wan A.T.-Y."/>
            <person name="Liu X.-Y."/>
            <person name="Fung C.S.-H."/>
            <person name="Xiao X."/>
            <person name="Malainual N."/>
            <person name="Hou J."/>
            <person name="Wang L."/>
            <person name="Wang M."/>
            <person name="Yang K."/>
            <person name="Cui Y."/>
            <person name="Leung E."/>
            <person name="Nong W."/>
            <person name="Shin S.-K."/>
            <person name="Au S."/>
            <person name="Jeong K.Y."/>
            <person name="Chew F.T."/>
            <person name="Hui J."/>
            <person name="Leung T.F."/>
            <person name="Tungtrongchitr A."/>
            <person name="Zhong N."/>
            <person name="Liu Z."/>
            <person name="Tsui S."/>
        </authorList>
    </citation>
    <scope>NUCLEOTIDE SEQUENCE</scope>
    <source>
        <strain evidence="2">Derf</strain>
        <tissue evidence="2">Whole organism</tissue>
    </source>
</reference>
<keyword evidence="3" id="KW-1185">Reference proteome</keyword>
<dbReference type="AlphaFoldDB" id="A0A922HRR8"/>
<name>A0A922HRR8_DERFA</name>
<feature type="region of interest" description="Disordered" evidence="1">
    <location>
        <begin position="79"/>
        <end position="117"/>
    </location>
</feature>
<dbReference type="InterPro" id="IPR028226">
    <property type="entry name" value="LIN37"/>
</dbReference>
<gene>
    <name evidence="2" type="primary">LIN37</name>
    <name evidence="2" type="ORF">DERF_011196</name>
</gene>
<proteinExistence type="predicted"/>
<dbReference type="GO" id="GO:0017053">
    <property type="term" value="C:transcription repressor complex"/>
    <property type="evidence" value="ECO:0007669"/>
    <property type="project" value="InterPro"/>
</dbReference>
<sequence>MNRSRASSRIARRQTKNSEKTGDIVNGTGQNLSQNGQSLSQIFDDIDLLFGNHKSKFYPIYTPPNKKVNTHNLAEIPSLQSDEDSILGVDNNSQNGENNNERNITPRKQYGKRKNANSLIESRNKFRQLLNQMQTKTRPQNGHTNKNDSAFDGYELKSRRVKYEPKKSRKETSEQLSPIKGSANEFIVKVFEKSVDLTSYCKTNPNHYIPLYPICRLWARDNMGIPEMLRCKRNPQPPPMNEPPDPDGPYSANPVDVCHLPKPEPLPRDEDGNIINLRIPEKVRNKTIQTRYDDTSFINSMENLSPDEMLKLNMPGWKQTRRDNLEALRENEKRYRHSFAILKSIFDKANNSELGRDLTYYKYPPYESEDHAEQTQQQQQQQTTSVQQQQQPPPQSTSSVSQSSTSSPSTTTTEAAGDEESQKSHTEL</sequence>
<feature type="compositionally biased region" description="Pro residues" evidence="1">
    <location>
        <begin position="235"/>
        <end position="247"/>
    </location>
</feature>
<dbReference type="Proteomes" id="UP000790347">
    <property type="component" value="Unassembled WGS sequence"/>
</dbReference>